<dbReference type="CDD" id="cd02503">
    <property type="entry name" value="MobA"/>
    <property type="match status" value="1"/>
</dbReference>
<feature type="binding site" evidence="8">
    <location>
        <position position="99"/>
    </location>
    <ligand>
        <name>GTP</name>
        <dbReference type="ChEBI" id="CHEBI:37565"/>
    </ligand>
</feature>
<dbReference type="InterPro" id="IPR025877">
    <property type="entry name" value="MobA-like_NTP_Trfase"/>
</dbReference>
<comment type="catalytic activity">
    <reaction evidence="8">
        <text>Mo-molybdopterin + GTP + H(+) = Mo-molybdopterin guanine dinucleotide + diphosphate</text>
        <dbReference type="Rhea" id="RHEA:34243"/>
        <dbReference type="ChEBI" id="CHEBI:15378"/>
        <dbReference type="ChEBI" id="CHEBI:33019"/>
        <dbReference type="ChEBI" id="CHEBI:37565"/>
        <dbReference type="ChEBI" id="CHEBI:71302"/>
        <dbReference type="ChEBI" id="CHEBI:71310"/>
        <dbReference type="EC" id="2.7.7.77"/>
    </reaction>
</comment>
<evidence type="ECO:0000256" key="2">
    <source>
        <dbReference type="ARBA" id="ARBA00022679"/>
    </source>
</evidence>
<keyword evidence="6 8" id="KW-0342">GTP-binding</keyword>
<comment type="caution">
    <text evidence="10">The sequence shown here is derived from an EMBL/GenBank/DDBJ whole genome shotgun (WGS) entry which is preliminary data.</text>
</comment>
<keyword evidence="11" id="KW-1185">Reference proteome</keyword>
<evidence type="ECO:0000256" key="5">
    <source>
        <dbReference type="ARBA" id="ARBA00022842"/>
    </source>
</evidence>
<dbReference type="EC" id="2.7.7.77" evidence="8"/>
<comment type="subcellular location">
    <subcellularLocation>
        <location evidence="8">Cytoplasm</location>
    </subcellularLocation>
</comment>
<dbReference type="SUPFAM" id="SSF53448">
    <property type="entry name" value="Nucleotide-diphospho-sugar transferases"/>
    <property type="match status" value="1"/>
</dbReference>
<protein>
    <recommendedName>
        <fullName evidence="8">Probable molybdenum cofactor guanylyltransferase</fullName>
        <shortName evidence="8">MoCo guanylyltransferase</shortName>
        <ecNumber evidence="8">2.7.7.77</ecNumber>
    </recommendedName>
    <alternativeName>
        <fullName evidence="8">GTP:molybdopterin guanylyltransferase</fullName>
    </alternativeName>
    <alternativeName>
        <fullName evidence="8">Mo-MPT guanylyltransferase</fullName>
    </alternativeName>
    <alternativeName>
        <fullName evidence="8">Molybdopterin guanylyltransferase</fullName>
    </alternativeName>
    <alternativeName>
        <fullName evidence="8">Molybdopterin-guanine dinucleotide synthase</fullName>
        <shortName evidence="8">MGD synthase</shortName>
    </alternativeName>
</protein>
<comment type="similarity">
    <text evidence="8">Belongs to the MobA family.</text>
</comment>
<comment type="caution">
    <text evidence="8">Lacks conserved residue(s) required for the propagation of feature annotation.</text>
</comment>
<dbReference type="PANTHER" id="PTHR19136">
    <property type="entry name" value="MOLYBDENUM COFACTOR GUANYLYLTRANSFERASE"/>
    <property type="match status" value="1"/>
</dbReference>
<comment type="function">
    <text evidence="8">Transfers a GMP moiety from GTP to Mo-molybdopterin (Mo-MPT) cofactor (Moco or molybdenum cofactor) to form Mo-molybdopterin guanine dinucleotide (Mo-MGD) cofactor.</text>
</comment>
<dbReference type="Pfam" id="PF12804">
    <property type="entry name" value="NTP_transf_3"/>
    <property type="match status" value="1"/>
</dbReference>
<keyword evidence="7 8" id="KW-0501">Molybdenum cofactor biosynthesis</keyword>
<evidence type="ECO:0000256" key="8">
    <source>
        <dbReference type="HAMAP-Rule" id="MF_00316"/>
    </source>
</evidence>
<keyword evidence="1 8" id="KW-0963">Cytoplasm</keyword>
<dbReference type="PANTHER" id="PTHR19136:SF81">
    <property type="entry name" value="MOLYBDENUM COFACTOR GUANYLYLTRANSFERASE"/>
    <property type="match status" value="1"/>
</dbReference>
<sequence>MAVSAVILAGGQGRRMGGVNKALLPWGDGTLIDRQIRIAGRWADEIIVVSNDKAFGDRISPGKPVRIAADRFVGEGPLAGLHAGLKAATYDPVWLMACDQPFISVDAALLLSERMEAGSFQAVIPVIRGRLQPLHGLYRKALADSVEALILSGERKLVSLLQGISWCGIEEQEFKDRGIPLHFADDVDTPEQYNQAKLLYREE</sequence>
<keyword evidence="2 8" id="KW-0808">Transferase</keyword>
<dbReference type="HAMAP" id="MF_00316">
    <property type="entry name" value="MobA"/>
    <property type="match status" value="1"/>
</dbReference>
<feature type="binding site" evidence="8">
    <location>
        <position position="21"/>
    </location>
    <ligand>
        <name>GTP</name>
        <dbReference type="ChEBI" id="CHEBI:37565"/>
    </ligand>
</feature>
<evidence type="ECO:0000259" key="9">
    <source>
        <dbReference type="Pfam" id="PF12804"/>
    </source>
</evidence>
<reference evidence="10 11" key="1">
    <citation type="submission" date="2014-12" db="EMBL/GenBank/DDBJ databases">
        <title>Draft genome sequence of Cohnella kolymensis strain B-2846.</title>
        <authorList>
            <person name="Karlyshev A.V."/>
            <person name="Kudryashova E.B."/>
        </authorList>
    </citation>
    <scope>NUCLEOTIDE SEQUENCE [LARGE SCALE GENOMIC DNA]</scope>
    <source>
        <strain evidence="10 11">VKM B-2846</strain>
    </source>
</reference>
<keyword evidence="4 8" id="KW-0547">Nucleotide-binding</keyword>
<gene>
    <name evidence="8" type="primary">mobA</name>
    <name evidence="10" type="ORF">SD71_00515</name>
</gene>
<evidence type="ECO:0000256" key="3">
    <source>
        <dbReference type="ARBA" id="ARBA00022723"/>
    </source>
</evidence>
<dbReference type="InterPro" id="IPR029044">
    <property type="entry name" value="Nucleotide-diphossugar_trans"/>
</dbReference>
<evidence type="ECO:0000256" key="1">
    <source>
        <dbReference type="ARBA" id="ARBA00022490"/>
    </source>
</evidence>
<name>A0ABR5A8T7_9BACL</name>
<evidence type="ECO:0000256" key="6">
    <source>
        <dbReference type="ARBA" id="ARBA00023134"/>
    </source>
</evidence>
<evidence type="ECO:0000256" key="7">
    <source>
        <dbReference type="ARBA" id="ARBA00023150"/>
    </source>
</evidence>
<dbReference type="Proteomes" id="UP000054526">
    <property type="component" value="Unassembled WGS sequence"/>
</dbReference>
<comment type="cofactor">
    <cofactor evidence="8">
        <name>Mg(2+)</name>
        <dbReference type="ChEBI" id="CHEBI:18420"/>
    </cofactor>
</comment>
<comment type="domain">
    <text evidence="8">The N-terminal domain determines nucleotide recognition and specific binding, while the C-terminal domain determines the specific binding to the target protein.</text>
</comment>
<organism evidence="10 11">
    <name type="scientific">Cohnella kolymensis</name>
    <dbReference type="NCBI Taxonomy" id="1590652"/>
    <lineage>
        <taxon>Bacteria</taxon>
        <taxon>Bacillati</taxon>
        <taxon>Bacillota</taxon>
        <taxon>Bacilli</taxon>
        <taxon>Bacillales</taxon>
        <taxon>Paenibacillaceae</taxon>
        <taxon>Cohnella</taxon>
    </lineage>
</organism>
<keyword evidence="5 8" id="KW-0460">Magnesium</keyword>
<dbReference type="RefSeq" id="WP_041058330.1">
    <property type="nucleotide sequence ID" value="NZ_JXAL01000001.1"/>
</dbReference>
<feature type="binding site" evidence="8">
    <location>
        <position position="70"/>
    </location>
    <ligand>
        <name>GTP</name>
        <dbReference type="ChEBI" id="CHEBI:37565"/>
    </ligand>
</feature>
<evidence type="ECO:0000256" key="4">
    <source>
        <dbReference type="ARBA" id="ARBA00022741"/>
    </source>
</evidence>
<proteinExistence type="inferred from homology"/>
<accession>A0ABR5A8T7</accession>
<feature type="binding site" evidence="8">
    <location>
        <position position="99"/>
    </location>
    <ligand>
        <name>Mg(2+)</name>
        <dbReference type="ChEBI" id="CHEBI:18420"/>
    </ligand>
</feature>
<dbReference type="EMBL" id="JXAL01000001">
    <property type="protein sequence ID" value="KIL37238.1"/>
    <property type="molecule type" value="Genomic_DNA"/>
</dbReference>
<dbReference type="InterPro" id="IPR013482">
    <property type="entry name" value="Molybde_CF_guanTrfase"/>
</dbReference>
<feature type="domain" description="MobA-like NTP transferase" evidence="9">
    <location>
        <begin position="5"/>
        <end position="161"/>
    </location>
</feature>
<dbReference type="Gene3D" id="3.90.550.10">
    <property type="entry name" value="Spore Coat Polysaccharide Biosynthesis Protein SpsA, Chain A"/>
    <property type="match status" value="1"/>
</dbReference>
<evidence type="ECO:0000313" key="10">
    <source>
        <dbReference type="EMBL" id="KIL37238.1"/>
    </source>
</evidence>
<feature type="binding site" evidence="8">
    <location>
        <begin position="8"/>
        <end position="10"/>
    </location>
    <ligand>
        <name>GTP</name>
        <dbReference type="ChEBI" id="CHEBI:37565"/>
    </ligand>
</feature>
<keyword evidence="3 8" id="KW-0479">Metal-binding</keyword>
<evidence type="ECO:0000313" key="11">
    <source>
        <dbReference type="Proteomes" id="UP000054526"/>
    </source>
</evidence>